<proteinExistence type="predicted"/>
<gene>
    <name evidence="1" type="ORF">EV182_000696</name>
</gene>
<dbReference type="EMBL" id="JAMZIH010000049">
    <property type="protein sequence ID" value="KAJ1680093.1"/>
    <property type="molecule type" value="Genomic_DNA"/>
</dbReference>
<sequence>MSACVQDPSSKKDDESWRDVGRNVAQMDTRYEATFRDWLQKEDNVSAIVNFLQRIANEYPLDRIINALQGEVRRGILIRELTSDWSCSQIAQLITNLSHHFWSHRQLQEIFLRTLVASWSFCRLSEFFSHVGTHLGLDYRVKVAMLQQAARRNTGPSKTARTDSSLNASSSKKRPASSSDENATKRQRCEGSSDSRLVPDATDENSNPNLLTAQQQQYQSQRDNSDTSVLSQLPLPRSESIPGTSADNIDSSAQSSDASSTCTTSHRQSNIRTTGSQLANNSSESPQTERNASGVTDYSRPQMVVTAPVSPSSSPSLVSTRIVGNRQSTADAGITATSNSGTTTANRTSVCGNNAVACTADTDAPETDGNRGGGARPIRIAHARSRSRGNHVHRSSLISPSFIVDISAASDADNIATSHMAMSIPDATTVPSSSPATATRFIITRFSQADEGGGPTATDSSDVDISEVADISHPSSSAVTTMSAIRTDGSLAYLDGNSRRLPQGRVIRHQATASTSHPPHTAGIRTMVMRPRTTSEAERGAQAVEGIVGSAGATTTIAAVTAAAAHHDREVPTNILTQLIRATEPASVTAATGDLSFATGSTPRPSSINTSSCSGQPAAPAMAASINDGDSHAEHQQAVDDDISHSVSATPIVLSAAATAATGADHAGSTDTTTSSAYDILGIRVGNSN</sequence>
<dbReference type="Proteomes" id="UP001145114">
    <property type="component" value="Unassembled WGS sequence"/>
</dbReference>
<accession>A0ACC1HY76</accession>
<keyword evidence="2" id="KW-1185">Reference proteome</keyword>
<evidence type="ECO:0000313" key="2">
    <source>
        <dbReference type="Proteomes" id="UP001145114"/>
    </source>
</evidence>
<name>A0ACC1HY76_9FUNG</name>
<organism evidence="1 2">
    <name type="scientific">Spiromyces aspiralis</name>
    <dbReference type="NCBI Taxonomy" id="68401"/>
    <lineage>
        <taxon>Eukaryota</taxon>
        <taxon>Fungi</taxon>
        <taxon>Fungi incertae sedis</taxon>
        <taxon>Zoopagomycota</taxon>
        <taxon>Kickxellomycotina</taxon>
        <taxon>Kickxellomycetes</taxon>
        <taxon>Kickxellales</taxon>
        <taxon>Kickxellaceae</taxon>
        <taxon>Spiromyces</taxon>
    </lineage>
</organism>
<protein>
    <submittedName>
        <fullName evidence="1">Uncharacterized protein</fullName>
    </submittedName>
</protein>
<reference evidence="1" key="1">
    <citation type="submission" date="2022-06" db="EMBL/GenBank/DDBJ databases">
        <title>Phylogenomic reconstructions and comparative analyses of Kickxellomycotina fungi.</title>
        <authorList>
            <person name="Reynolds N.K."/>
            <person name="Stajich J.E."/>
            <person name="Barry K."/>
            <person name="Grigoriev I.V."/>
            <person name="Crous P."/>
            <person name="Smith M.E."/>
        </authorList>
    </citation>
    <scope>NUCLEOTIDE SEQUENCE</scope>
    <source>
        <strain evidence="1">RSA 2271</strain>
    </source>
</reference>
<evidence type="ECO:0000313" key="1">
    <source>
        <dbReference type="EMBL" id="KAJ1680093.1"/>
    </source>
</evidence>
<comment type="caution">
    <text evidence="1">The sequence shown here is derived from an EMBL/GenBank/DDBJ whole genome shotgun (WGS) entry which is preliminary data.</text>
</comment>